<evidence type="ECO:0000313" key="1">
    <source>
        <dbReference type="EMBL" id="RMT65725.1"/>
    </source>
</evidence>
<accession>A0A0Q0DNC3</accession>
<sequence length="30" mass="3375">MALHKKALLFFFSTFVVSSEKGQGDQYVVP</sequence>
<evidence type="ECO:0000313" key="2">
    <source>
        <dbReference type="Proteomes" id="UP000282636"/>
    </source>
</evidence>
<gene>
    <name evidence="1" type="ORF">ALP44_102978</name>
</gene>
<dbReference type="EMBL" id="RBTL01000200">
    <property type="protein sequence ID" value="RMT65725.1"/>
    <property type="molecule type" value="Genomic_DNA"/>
</dbReference>
<comment type="caution">
    <text evidence="1">The sequence shown here is derived from an EMBL/GenBank/DDBJ whole genome shotgun (WGS) entry which is preliminary data.</text>
</comment>
<reference evidence="1 2" key="1">
    <citation type="submission" date="2018-08" db="EMBL/GenBank/DDBJ databases">
        <title>Recombination of ecologically and evolutionarily significant loci maintains genetic cohesion in the Pseudomonas syringae species complex.</title>
        <authorList>
            <person name="Dillon M."/>
            <person name="Thakur S."/>
            <person name="Almeida R.N.D."/>
            <person name="Weir B.S."/>
            <person name="Guttman D.S."/>
        </authorList>
    </citation>
    <scope>NUCLEOTIDE SEQUENCE [LARGE SCALE GENOMIC DNA]</scope>
    <source>
        <strain evidence="1 2">ICMP 3934</strain>
    </source>
</reference>
<protein>
    <submittedName>
        <fullName evidence="1">Uncharacterized protein</fullName>
    </submittedName>
</protein>
<organism evidence="1 2">
    <name type="scientific">Pseudomonas syringae pv. theae</name>
    <dbReference type="NCBI Taxonomy" id="103985"/>
    <lineage>
        <taxon>Bacteria</taxon>
        <taxon>Pseudomonadati</taxon>
        <taxon>Pseudomonadota</taxon>
        <taxon>Gammaproteobacteria</taxon>
        <taxon>Pseudomonadales</taxon>
        <taxon>Pseudomonadaceae</taxon>
        <taxon>Pseudomonas</taxon>
        <taxon>Pseudomonas syringae</taxon>
    </lineage>
</organism>
<name>A0A0Q0DNC3_PSESX</name>
<dbReference type="Proteomes" id="UP000282636">
    <property type="component" value="Unassembled WGS sequence"/>
</dbReference>
<dbReference type="AlphaFoldDB" id="A0A0Q0DNC3"/>
<proteinExistence type="predicted"/>